<dbReference type="Pfam" id="PF16177">
    <property type="entry name" value="ACAS_N"/>
    <property type="match status" value="1"/>
</dbReference>
<dbReference type="InterPro" id="IPR042099">
    <property type="entry name" value="ANL_N_sf"/>
</dbReference>
<dbReference type="InterPro" id="IPR020845">
    <property type="entry name" value="AMP-binding_CS"/>
</dbReference>
<dbReference type="NCBIfam" id="TIGR02188">
    <property type="entry name" value="Ac_CoA_lig_AcsA"/>
    <property type="match status" value="1"/>
</dbReference>
<dbReference type="Pfam" id="PF00501">
    <property type="entry name" value="AMP-binding"/>
    <property type="match status" value="1"/>
</dbReference>
<evidence type="ECO:0000259" key="10">
    <source>
        <dbReference type="Pfam" id="PF16177"/>
    </source>
</evidence>
<dbReference type="InterPro" id="IPR032387">
    <property type="entry name" value="ACAS_N"/>
</dbReference>
<keyword evidence="12" id="KW-1185">Reference proteome</keyword>
<keyword evidence="4" id="KW-0547">Nucleotide-binding</keyword>
<organism evidence="11 12">
    <name type="scientific">Enteractinococcus coprophilus</name>
    <dbReference type="NCBI Taxonomy" id="1027633"/>
    <lineage>
        <taxon>Bacteria</taxon>
        <taxon>Bacillati</taxon>
        <taxon>Actinomycetota</taxon>
        <taxon>Actinomycetes</taxon>
        <taxon>Micrococcales</taxon>
        <taxon>Micrococcaceae</taxon>
    </lineage>
</organism>
<evidence type="ECO:0000256" key="7">
    <source>
        <dbReference type="NCBIfam" id="TIGR02188"/>
    </source>
</evidence>
<evidence type="ECO:0000256" key="6">
    <source>
        <dbReference type="ARBA" id="ARBA00022990"/>
    </source>
</evidence>
<name>A0A543AG39_9MICC</name>
<dbReference type="Gene3D" id="3.30.300.30">
    <property type="match status" value="1"/>
</dbReference>
<comment type="caution">
    <text evidence="11">The sequence shown here is derived from an EMBL/GenBank/DDBJ whole genome shotgun (WGS) entry which is preliminary data.</text>
</comment>
<evidence type="ECO:0000259" key="8">
    <source>
        <dbReference type="Pfam" id="PF00501"/>
    </source>
</evidence>
<dbReference type="SUPFAM" id="SSF56801">
    <property type="entry name" value="Acetyl-CoA synthetase-like"/>
    <property type="match status" value="1"/>
</dbReference>
<dbReference type="GO" id="GO:0016208">
    <property type="term" value="F:AMP binding"/>
    <property type="evidence" value="ECO:0007669"/>
    <property type="project" value="InterPro"/>
</dbReference>
<evidence type="ECO:0000259" key="9">
    <source>
        <dbReference type="Pfam" id="PF13193"/>
    </source>
</evidence>
<proteinExistence type="inferred from homology"/>
<gene>
    <name evidence="11" type="ORF">FB556_2029</name>
</gene>
<feature type="domain" description="AMP-binding enzyme C-terminal" evidence="9">
    <location>
        <begin position="590"/>
        <end position="667"/>
    </location>
</feature>
<dbReference type="AlphaFoldDB" id="A0A543AG39"/>
<comment type="similarity">
    <text evidence="1">Belongs to the ATP-dependent AMP-binding enzyme family.</text>
</comment>
<feature type="domain" description="Acetyl-coenzyme A synthetase N-terminal" evidence="10">
    <location>
        <begin position="77"/>
        <end position="126"/>
    </location>
</feature>
<dbReference type="InterPro" id="IPR011904">
    <property type="entry name" value="Ac_CoA_lig"/>
</dbReference>
<dbReference type="GO" id="GO:0005829">
    <property type="term" value="C:cytosol"/>
    <property type="evidence" value="ECO:0007669"/>
    <property type="project" value="TreeGrafter"/>
</dbReference>
<protein>
    <recommendedName>
        <fullName evidence="2 7">Acetate--CoA ligase</fullName>
        <ecNumber evidence="2 7">6.2.1.1</ecNumber>
    </recommendedName>
</protein>
<evidence type="ECO:0000256" key="1">
    <source>
        <dbReference type="ARBA" id="ARBA00006432"/>
    </source>
</evidence>
<evidence type="ECO:0000313" key="12">
    <source>
        <dbReference type="Proteomes" id="UP000319746"/>
    </source>
</evidence>
<reference evidence="11 12" key="1">
    <citation type="submission" date="2019-06" db="EMBL/GenBank/DDBJ databases">
        <title>Sequencing the genomes of 1000 actinobacteria strains.</title>
        <authorList>
            <person name="Klenk H.-P."/>
        </authorList>
    </citation>
    <scope>NUCLEOTIDE SEQUENCE [LARGE SCALE GENOMIC DNA]</scope>
    <source>
        <strain evidence="11 12">DSM 24083</strain>
    </source>
</reference>
<evidence type="ECO:0000256" key="5">
    <source>
        <dbReference type="ARBA" id="ARBA00022840"/>
    </source>
</evidence>
<keyword evidence="6" id="KW-0007">Acetylation</keyword>
<evidence type="ECO:0000256" key="3">
    <source>
        <dbReference type="ARBA" id="ARBA00022598"/>
    </source>
</evidence>
<dbReference type="PANTHER" id="PTHR24095">
    <property type="entry name" value="ACETYL-COENZYME A SYNTHETASE"/>
    <property type="match status" value="1"/>
</dbReference>
<evidence type="ECO:0000256" key="4">
    <source>
        <dbReference type="ARBA" id="ARBA00022741"/>
    </source>
</evidence>
<keyword evidence="3" id="KW-0436">Ligase</keyword>
<keyword evidence="5" id="KW-0067">ATP-binding</keyword>
<sequence>MTQSTTAPTNTTIVHRTGLAAKLFDEQYAPLPNGLPGPLPRAIVDAADPDVNPGRAPGLAHHRDDATGQQVDEHHRMAYWEAAGQRLTWDTPFSTIHSWTKPDPEAEAGPVARWYEDGTLNVSVNCLDRHVAAGHGDKVALYFEGEPSDRRAVTYQDLLEEVSQTAHALTELGIKPGDRVVVYLPVIVETVVIALACARIGAVHSLVFGGFSADALKFRVEDTGAKLLVTSDGQFRRGKAVPVKRAADEAVAGENNIEHVLVVNRTGHTDIPWTPGRDVWWDDIVAKQPTTHEPEFFDAEHPLFIMYTSGTTGQPKGLVHTSAGYLAHASITYDYLFSNPDVTKRADDVHWCTADLAWVTAHTYEMYGPLSNGATQVIYEGVPNAPHTSRHFEIIERYGVTSYYTAPTLLRSLMGWHESGPSEEYDLSSIRLIGTVGEAVNPEAWTWARNHIGRDTPEGVPMVDTWWQSETGSTIISPRQTDTTFKPGSGSRPLPGVNVAVVDDAGNPSEANEQGVIVVTRPGPGAARTVWGNPARFYHSYWDTYHWAETGRGWFLAGDGAKTDDDGDIWILGRIDDVINISGHRLSTIEIESALVSHPNVIEAGVTPVPHSKTGHCAIAFVVPRGDFTDDAAKAELTQLVAKQIGPVAKPADIVFVPDVPKTRSGKIMRRLLTQLYTGDTLGDTTSLQNEPAVAKIAEVLKNR</sequence>
<dbReference type="Proteomes" id="UP000319746">
    <property type="component" value="Unassembled WGS sequence"/>
</dbReference>
<dbReference type="InterPro" id="IPR045851">
    <property type="entry name" value="AMP-bd_C_sf"/>
</dbReference>
<evidence type="ECO:0000256" key="2">
    <source>
        <dbReference type="ARBA" id="ARBA00013275"/>
    </source>
</evidence>
<dbReference type="GO" id="GO:0005524">
    <property type="term" value="F:ATP binding"/>
    <property type="evidence" value="ECO:0007669"/>
    <property type="project" value="UniProtKB-KW"/>
</dbReference>
<dbReference type="FunFam" id="3.40.50.12780:FF:000001">
    <property type="entry name" value="Acetyl-coenzyme A synthetase"/>
    <property type="match status" value="1"/>
</dbReference>
<dbReference type="Pfam" id="PF13193">
    <property type="entry name" value="AMP-binding_C"/>
    <property type="match status" value="1"/>
</dbReference>
<dbReference type="GO" id="GO:0019427">
    <property type="term" value="P:acetyl-CoA biosynthetic process from acetate"/>
    <property type="evidence" value="ECO:0007669"/>
    <property type="project" value="UniProtKB-UniRule"/>
</dbReference>
<dbReference type="NCBIfam" id="NF001208">
    <property type="entry name" value="PRK00174.1"/>
    <property type="match status" value="1"/>
</dbReference>
<dbReference type="EMBL" id="VFOU01000003">
    <property type="protein sequence ID" value="TQL71541.1"/>
    <property type="molecule type" value="Genomic_DNA"/>
</dbReference>
<dbReference type="PANTHER" id="PTHR24095:SF14">
    <property type="entry name" value="ACETYL-COENZYME A SYNTHETASE 1"/>
    <property type="match status" value="1"/>
</dbReference>
<dbReference type="InterPro" id="IPR025110">
    <property type="entry name" value="AMP-bd_C"/>
</dbReference>
<accession>A0A543AG39</accession>
<dbReference type="GO" id="GO:0003987">
    <property type="term" value="F:acetate-CoA ligase activity"/>
    <property type="evidence" value="ECO:0007669"/>
    <property type="project" value="UniProtKB-UniRule"/>
</dbReference>
<dbReference type="Gene3D" id="3.40.50.12780">
    <property type="entry name" value="N-terminal domain of ligase-like"/>
    <property type="match status" value="1"/>
</dbReference>
<feature type="domain" description="AMP-dependent synthetase/ligase" evidence="8">
    <location>
        <begin position="130"/>
        <end position="523"/>
    </location>
</feature>
<dbReference type="InterPro" id="IPR000873">
    <property type="entry name" value="AMP-dep_synth/lig_dom"/>
</dbReference>
<evidence type="ECO:0000313" key="11">
    <source>
        <dbReference type="EMBL" id="TQL71541.1"/>
    </source>
</evidence>
<dbReference type="EC" id="6.2.1.1" evidence="2 7"/>
<dbReference type="PROSITE" id="PS00455">
    <property type="entry name" value="AMP_BINDING"/>
    <property type="match status" value="1"/>
</dbReference>